<feature type="signal peptide" evidence="7">
    <location>
        <begin position="1"/>
        <end position="25"/>
    </location>
</feature>
<evidence type="ECO:0000256" key="5">
    <source>
        <dbReference type="SAM" id="MobiDB-lite"/>
    </source>
</evidence>
<reference evidence="8" key="1">
    <citation type="submission" date="2021-05" db="EMBL/GenBank/DDBJ databases">
        <authorList>
            <person name="Stam R."/>
        </authorList>
    </citation>
    <scope>NUCLEOTIDE SEQUENCE</scope>
    <source>
        <strain evidence="8">CS162</strain>
    </source>
</reference>
<keyword evidence="3 6" id="KW-1133">Transmembrane helix</keyword>
<dbReference type="RefSeq" id="XP_043173340.1">
    <property type="nucleotide sequence ID" value="XM_043317405.1"/>
</dbReference>
<comment type="subcellular location">
    <subcellularLocation>
        <location evidence="1">Membrane</location>
        <topology evidence="1">Single-pass membrane protein</topology>
    </subcellularLocation>
</comment>
<dbReference type="EMBL" id="CAJRGZ010000025">
    <property type="protein sequence ID" value="CAG5181455.1"/>
    <property type="molecule type" value="Genomic_DNA"/>
</dbReference>
<keyword evidence="2 6" id="KW-0812">Transmembrane</keyword>
<dbReference type="GO" id="GO:0016020">
    <property type="term" value="C:membrane"/>
    <property type="evidence" value="ECO:0007669"/>
    <property type="project" value="UniProtKB-SubCell"/>
</dbReference>
<feature type="compositionally biased region" description="Polar residues" evidence="5">
    <location>
        <begin position="149"/>
        <end position="182"/>
    </location>
</feature>
<evidence type="ECO:0000256" key="6">
    <source>
        <dbReference type="SAM" id="Phobius"/>
    </source>
</evidence>
<organism evidence="8 9">
    <name type="scientific">Alternaria atra</name>
    <dbReference type="NCBI Taxonomy" id="119953"/>
    <lineage>
        <taxon>Eukaryota</taxon>
        <taxon>Fungi</taxon>
        <taxon>Dikarya</taxon>
        <taxon>Ascomycota</taxon>
        <taxon>Pezizomycotina</taxon>
        <taxon>Dothideomycetes</taxon>
        <taxon>Pleosporomycetidae</taxon>
        <taxon>Pleosporales</taxon>
        <taxon>Pleosporineae</taxon>
        <taxon>Pleosporaceae</taxon>
        <taxon>Alternaria</taxon>
        <taxon>Alternaria sect. Ulocladioides</taxon>
    </lineage>
</organism>
<proteinExistence type="predicted"/>
<comment type="caution">
    <text evidence="8">The sequence shown here is derived from an EMBL/GenBank/DDBJ whole genome shotgun (WGS) entry which is preliminary data.</text>
</comment>
<evidence type="ECO:0000313" key="8">
    <source>
        <dbReference type="EMBL" id="CAG5181455.1"/>
    </source>
</evidence>
<evidence type="ECO:0000256" key="3">
    <source>
        <dbReference type="ARBA" id="ARBA00022989"/>
    </source>
</evidence>
<dbReference type="Proteomes" id="UP000676310">
    <property type="component" value="Unassembled WGS sequence"/>
</dbReference>
<keyword evidence="7" id="KW-0732">Signal</keyword>
<protein>
    <recommendedName>
        <fullName evidence="10">Extracellular membrane protein CFEM domain-containing protein</fullName>
    </recommendedName>
</protein>
<feature type="chain" id="PRO_5035239054" description="Extracellular membrane protein CFEM domain-containing protein" evidence="7">
    <location>
        <begin position="26"/>
        <end position="314"/>
    </location>
</feature>
<feature type="compositionally biased region" description="Basic and acidic residues" evidence="5">
    <location>
        <begin position="264"/>
        <end position="284"/>
    </location>
</feature>
<dbReference type="OrthoDB" id="3689214at2759"/>
<evidence type="ECO:0000256" key="7">
    <source>
        <dbReference type="SAM" id="SignalP"/>
    </source>
</evidence>
<feature type="region of interest" description="Disordered" evidence="5">
    <location>
        <begin position="264"/>
        <end position="314"/>
    </location>
</feature>
<evidence type="ECO:0000256" key="4">
    <source>
        <dbReference type="ARBA" id="ARBA00023136"/>
    </source>
</evidence>
<dbReference type="InterPro" id="IPR051694">
    <property type="entry name" value="Immunoregulatory_rcpt-like"/>
</dbReference>
<dbReference type="PANTHER" id="PTHR15549:SF26">
    <property type="entry name" value="AXIAL BUDDING PATTERN PROTEIN 2-RELATED"/>
    <property type="match status" value="1"/>
</dbReference>
<evidence type="ECO:0000313" key="9">
    <source>
        <dbReference type="Proteomes" id="UP000676310"/>
    </source>
</evidence>
<evidence type="ECO:0000256" key="2">
    <source>
        <dbReference type="ARBA" id="ARBA00022692"/>
    </source>
</evidence>
<dbReference type="GO" id="GO:0071944">
    <property type="term" value="C:cell periphery"/>
    <property type="evidence" value="ECO:0007669"/>
    <property type="project" value="UniProtKB-ARBA"/>
</dbReference>
<name>A0A8J2I8J5_9PLEO</name>
<keyword evidence="4 6" id="KW-0472">Membrane</keyword>
<dbReference type="GeneID" id="67022029"/>
<sequence length="314" mass="33521">MLAFSHQTILLRSSCFILYFSISMAETYTNVACNAVEATMGSCAQRWDSIRTECTSFVTANTIWPGPCECSYYANDLPCFDEQAACANQVWTQLPQWFRDGVTSCLMKDESYTIRAQLGSVDNPFSMTGIAGNATKATAAQTGEVAPSPTVNPTTGSSNVSTATISGDSTVSTPLSTSTIVSANPPGNGKASSRGLSTGGKAGIGVGIAMGILIAIVLAVWLAKRKRKLPSKEATETESGTAELHSNDVKIYETEVEAYSKHELAADTRPELDRNHRSELDGRATSEILGINALHEVDGQPRDGTSGRSTERWD</sequence>
<feature type="transmembrane region" description="Helical" evidence="6">
    <location>
        <begin position="202"/>
        <end position="223"/>
    </location>
</feature>
<feature type="region of interest" description="Disordered" evidence="5">
    <location>
        <begin position="140"/>
        <end position="196"/>
    </location>
</feature>
<keyword evidence="9" id="KW-1185">Reference proteome</keyword>
<gene>
    <name evidence="8" type="ORF">ALTATR162_LOCUS9771</name>
</gene>
<dbReference type="AlphaFoldDB" id="A0A8J2I8J5"/>
<dbReference type="PANTHER" id="PTHR15549">
    <property type="entry name" value="PAIRED IMMUNOGLOBULIN-LIKE TYPE 2 RECEPTOR"/>
    <property type="match status" value="1"/>
</dbReference>
<accession>A0A8J2I8J5</accession>
<evidence type="ECO:0000256" key="1">
    <source>
        <dbReference type="ARBA" id="ARBA00004167"/>
    </source>
</evidence>
<evidence type="ECO:0008006" key="10">
    <source>
        <dbReference type="Google" id="ProtNLM"/>
    </source>
</evidence>